<dbReference type="CDD" id="cd18809">
    <property type="entry name" value="SF1_C_RecD"/>
    <property type="match status" value="1"/>
</dbReference>
<sequence length="300" mass="33602">MYVSSGSLTDETRKEVEDFSKWILDVGDGILPGLLLSANGESDWIRILDDLLIKDQGRGIQALIDNIYPNLKERYLDSSYLQERAIFVPKNVDVDKINSKMLSLIPGPTRCCLSADESCCGDRNLSNQDNMYPVEYLNSLKPNGIPDHCLELKVGVPVVLLRNLDPSIRLCNGTRLIIQKIHTHIVEAKIITGTNIGRLVFIPRTIMSPSDTNLPFVLRRRQFPLRISFAMMINKSQGQSLHRVGVFLPNPVFTHGQLYVAISRTTSRASLKILILSQGKPVGYTRNVVYKDALGRVQNA</sequence>
<dbReference type="Proteomes" id="UP001415857">
    <property type="component" value="Unassembled WGS sequence"/>
</dbReference>
<evidence type="ECO:0000259" key="1">
    <source>
        <dbReference type="Pfam" id="PF21530"/>
    </source>
</evidence>
<dbReference type="InterPro" id="IPR027417">
    <property type="entry name" value="P-loop_NTPase"/>
</dbReference>
<protein>
    <recommendedName>
        <fullName evidence="1">DNA helicase Pif1-like 2B domain-containing protein</fullName>
    </recommendedName>
</protein>
<evidence type="ECO:0000313" key="3">
    <source>
        <dbReference type="Proteomes" id="UP001415857"/>
    </source>
</evidence>
<dbReference type="PANTHER" id="PTHR23274">
    <property type="entry name" value="DNA HELICASE-RELATED"/>
    <property type="match status" value="1"/>
</dbReference>
<dbReference type="FunFam" id="3.40.50.300:FF:002884">
    <property type="entry name" value="ATP-dependent DNA helicase"/>
    <property type="match status" value="1"/>
</dbReference>
<dbReference type="SUPFAM" id="SSF52540">
    <property type="entry name" value="P-loop containing nucleoside triphosphate hydrolases"/>
    <property type="match status" value="1"/>
</dbReference>
<dbReference type="GO" id="GO:0005657">
    <property type="term" value="C:replication fork"/>
    <property type="evidence" value="ECO:0007669"/>
    <property type="project" value="TreeGrafter"/>
</dbReference>
<feature type="domain" description="DNA helicase Pif1-like 2B" evidence="1">
    <location>
        <begin position="135"/>
        <end position="179"/>
    </location>
</feature>
<dbReference type="PANTHER" id="PTHR23274:SF51">
    <property type="entry name" value="OS03G0423850 PROTEIN"/>
    <property type="match status" value="1"/>
</dbReference>
<dbReference type="AlphaFoldDB" id="A0AAP0RCK2"/>
<evidence type="ECO:0000313" key="2">
    <source>
        <dbReference type="EMBL" id="KAK9275269.1"/>
    </source>
</evidence>
<dbReference type="GO" id="GO:0006260">
    <property type="term" value="P:DNA replication"/>
    <property type="evidence" value="ECO:0007669"/>
    <property type="project" value="TreeGrafter"/>
</dbReference>
<dbReference type="EMBL" id="JBBPBK010000011">
    <property type="protein sequence ID" value="KAK9275269.1"/>
    <property type="molecule type" value="Genomic_DNA"/>
</dbReference>
<comment type="caution">
    <text evidence="2">The sequence shown here is derived from an EMBL/GenBank/DDBJ whole genome shotgun (WGS) entry which is preliminary data.</text>
</comment>
<accession>A0AAP0RCK2</accession>
<reference evidence="2 3" key="1">
    <citation type="journal article" date="2024" name="Plant J.">
        <title>Genome sequences and population genomics reveal climatic adaptation and genomic divergence between two closely related sweetgum species.</title>
        <authorList>
            <person name="Xu W.Q."/>
            <person name="Ren C.Q."/>
            <person name="Zhang X.Y."/>
            <person name="Comes H.P."/>
            <person name="Liu X.H."/>
            <person name="Li Y.G."/>
            <person name="Kettle C.J."/>
            <person name="Jalonen R."/>
            <person name="Gaisberger H."/>
            <person name="Ma Y.Z."/>
            <person name="Qiu Y.X."/>
        </authorList>
    </citation>
    <scope>NUCLEOTIDE SEQUENCE [LARGE SCALE GENOMIC DNA]</scope>
    <source>
        <strain evidence="2">Hangzhou</strain>
    </source>
</reference>
<organism evidence="2 3">
    <name type="scientific">Liquidambar formosana</name>
    <name type="common">Formosan gum</name>
    <dbReference type="NCBI Taxonomy" id="63359"/>
    <lineage>
        <taxon>Eukaryota</taxon>
        <taxon>Viridiplantae</taxon>
        <taxon>Streptophyta</taxon>
        <taxon>Embryophyta</taxon>
        <taxon>Tracheophyta</taxon>
        <taxon>Spermatophyta</taxon>
        <taxon>Magnoliopsida</taxon>
        <taxon>eudicotyledons</taxon>
        <taxon>Gunneridae</taxon>
        <taxon>Pentapetalae</taxon>
        <taxon>Saxifragales</taxon>
        <taxon>Altingiaceae</taxon>
        <taxon>Liquidambar</taxon>
    </lineage>
</organism>
<proteinExistence type="predicted"/>
<dbReference type="Pfam" id="PF21530">
    <property type="entry name" value="Pif1_2B_dom"/>
    <property type="match status" value="1"/>
</dbReference>
<dbReference type="InterPro" id="IPR049163">
    <property type="entry name" value="Pif1-like_2B_dom"/>
</dbReference>
<keyword evidence="3" id="KW-1185">Reference proteome</keyword>
<gene>
    <name evidence="2" type="ORF">L1049_022531</name>
</gene>
<name>A0AAP0RCK2_LIQFO</name>